<name>A0ACC3CDH9_PYRYE</name>
<dbReference type="Proteomes" id="UP000798662">
    <property type="component" value="Chromosome 3"/>
</dbReference>
<gene>
    <name evidence="1" type="ORF">I4F81_010542</name>
</gene>
<evidence type="ECO:0000313" key="1">
    <source>
        <dbReference type="EMBL" id="KAK1868046.1"/>
    </source>
</evidence>
<proteinExistence type="predicted"/>
<dbReference type="EMBL" id="CM020620">
    <property type="protein sequence ID" value="KAK1868046.1"/>
    <property type="molecule type" value="Genomic_DNA"/>
</dbReference>
<reference evidence="1" key="1">
    <citation type="submission" date="2019-11" db="EMBL/GenBank/DDBJ databases">
        <title>Nori genome reveals adaptations in red seaweeds to the harsh intertidal environment.</title>
        <authorList>
            <person name="Wang D."/>
            <person name="Mao Y."/>
        </authorList>
    </citation>
    <scope>NUCLEOTIDE SEQUENCE</scope>
    <source>
        <tissue evidence="1">Gametophyte</tissue>
    </source>
</reference>
<accession>A0ACC3CDH9</accession>
<comment type="caution">
    <text evidence="1">The sequence shown here is derived from an EMBL/GenBank/DDBJ whole genome shotgun (WGS) entry which is preliminary data.</text>
</comment>
<keyword evidence="2" id="KW-1185">Reference proteome</keyword>
<sequence length="175" mass="17612">MSFYCALSGTVPTTPVAAKTTGHVYEKALILRHLAATNNICPVTSAPLTPDDLLPLVPADAADGAPRPVPATALSLPAALDHIRGEWEALVVEAAATRRAAAVVRGELAHALYHENGYYVVTAAAAGVRVWDLRKLGVARAATGGGWAGGGVALDASGLYAAVVGGGGGASPSPR</sequence>
<evidence type="ECO:0000313" key="2">
    <source>
        <dbReference type="Proteomes" id="UP000798662"/>
    </source>
</evidence>
<organism evidence="1 2">
    <name type="scientific">Pyropia yezoensis</name>
    <name type="common">Susabi-nori</name>
    <name type="synonym">Porphyra yezoensis</name>
    <dbReference type="NCBI Taxonomy" id="2788"/>
    <lineage>
        <taxon>Eukaryota</taxon>
        <taxon>Rhodophyta</taxon>
        <taxon>Bangiophyceae</taxon>
        <taxon>Bangiales</taxon>
        <taxon>Bangiaceae</taxon>
        <taxon>Pyropia</taxon>
    </lineage>
</organism>
<protein>
    <submittedName>
        <fullName evidence="1">Uncharacterized protein</fullName>
    </submittedName>
</protein>